<sequence>MHFFLHIHIQTFEPTSRLLARTRSSASSRHYTGRLECDAHPGFELLHLLLASLHGDLLSFIQAVLQVFDGLLHVLLHALQVSLLTSFSGLSNFLIPAASLSLKRALKSIHNSLVVSLRLLHFFILLSQLALDVSLYLVKLKLGSENLPFLMLQCGLSQMKQ</sequence>
<dbReference type="Ensembl" id="ENSACIT00000002658.1">
    <property type="protein sequence ID" value="ENSACIP00000002567.1"/>
    <property type="gene ID" value="ENSACIG00000002075.1"/>
</dbReference>
<proteinExistence type="predicted"/>
<evidence type="ECO:0000313" key="1">
    <source>
        <dbReference type="Ensembl" id="ENSACIP00000002567.1"/>
    </source>
</evidence>
<dbReference type="AlphaFoldDB" id="A0A3Q0QWJ2"/>
<organism evidence="1 2">
    <name type="scientific">Amphilophus citrinellus</name>
    <name type="common">Midas cichlid</name>
    <name type="synonym">Cichlasoma citrinellum</name>
    <dbReference type="NCBI Taxonomy" id="61819"/>
    <lineage>
        <taxon>Eukaryota</taxon>
        <taxon>Metazoa</taxon>
        <taxon>Chordata</taxon>
        <taxon>Craniata</taxon>
        <taxon>Vertebrata</taxon>
        <taxon>Euteleostomi</taxon>
        <taxon>Actinopterygii</taxon>
        <taxon>Neopterygii</taxon>
        <taxon>Teleostei</taxon>
        <taxon>Neoteleostei</taxon>
        <taxon>Acanthomorphata</taxon>
        <taxon>Ovalentaria</taxon>
        <taxon>Cichlomorphae</taxon>
        <taxon>Cichliformes</taxon>
        <taxon>Cichlidae</taxon>
        <taxon>New World cichlids</taxon>
        <taxon>Cichlasomatinae</taxon>
        <taxon>Heroini</taxon>
        <taxon>Amphilophus</taxon>
    </lineage>
</organism>
<accession>A0A3Q0QWJ2</accession>
<keyword evidence="2" id="KW-1185">Reference proteome</keyword>
<dbReference type="Proteomes" id="UP000261340">
    <property type="component" value="Unplaced"/>
</dbReference>
<protein>
    <submittedName>
        <fullName evidence="1">Uncharacterized protein</fullName>
    </submittedName>
</protein>
<evidence type="ECO:0000313" key="2">
    <source>
        <dbReference type="Proteomes" id="UP000261340"/>
    </source>
</evidence>
<reference evidence="1" key="2">
    <citation type="submission" date="2025-09" db="UniProtKB">
        <authorList>
            <consortium name="Ensembl"/>
        </authorList>
    </citation>
    <scope>IDENTIFICATION</scope>
</reference>
<name>A0A3Q0QWJ2_AMPCI</name>
<dbReference type="GeneTree" id="ENSGT00990000203911"/>
<dbReference type="OMA" id="RHNDYIT"/>
<reference evidence="1" key="1">
    <citation type="submission" date="2025-08" db="UniProtKB">
        <authorList>
            <consortium name="Ensembl"/>
        </authorList>
    </citation>
    <scope>IDENTIFICATION</scope>
</reference>